<dbReference type="Gene3D" id="3.30.70.330">
    <property type="match status" value="1"/>
</dbReference>
<name>A0A2A5CE63_9GAMM</name>
<feature type="short sequence motif" description="Q motif" evidence="11">
    <location>
        <begin position="12"/>
        <end position="40"/>
    </location>
</feature>
<evidence type="ECO:0000256" key="9">
    <source>
        <dbReference type="ARBA" id="ARBA00047984"/>
    </source>
</evidence>
<dbReference type="GO" id="GO:0000027">
    <property type="term" value="P:ribosomal large subunit assembly"/>
    <property type="evidence" value="ECO:0007669"/>
    <property type="project" value="UniProtKB-UniRule"/>
</dbReference>
<dbReference type="Pfam" id="PF00271">
    <property type="entry name" value="Helicase_C"/>
    <property type="match status" value="1"/>
</dbReference>
<evidence type="ECO:0000256" key="5">
    <source>
        <dbReference type="ARBA" id="ARBA00022806"/>
    </source>
</evidence>
<accession>A0A2A5CE63</accession>
<dbReference type="GO" id="GO:0033592">
    <property type="term" value="F:RNA strand annealing activity"/>
    <property type="evidence" value="ECO:0007669"/>
    <property type="project" value="TreeGrafter"/>
</dbReference>
<dbReference type="CDD" id="cd12499">
    <property type="entry name" value="RRM_EcCsdA_like"/>
    <property type="match status" value="1"/>
</dbReference>
<dbReference type="InterPro" id="IPR034415">
    <property type="entry name" value="CsdA_RRM"/>
</dbReference>
<feature type="region of interest" description="Disordered" evidence="12">
    <location>
        <begin position="447"/>
        <end position="475"/>
    </location>
</feature>
<keyword evidence="6 10" id="KW-0067">ATP-binding</keyword>
<feature type="domain" description="Helicase ATP-binding" evidence="13">
    <location>
        <begin position="43"/>
        <end position="214"/>
    </location>
</feature>
<dbReference type="InterPro" id="IPR014001">
    <property type="entry name" value="Helicase_ATP-bd"/>
</dbReference>
<comment type="caution">
    <text evidence="16">The sequence shown here is derived from an EMBL/GenBank/DDBJ whole genome shotgun (WGS) entry which is preliminary data.</text>
</comment>
<protein>
    <recommendedName>
        <fullName evidence="10">ATP-dependent RNA helicase DeaD</fullName>
        <ecNumber evidence="10">3.6.4.13</ecNumber>
    </recommendedName>
    <alternativeName>
        <fullName evidence="10">Cold-shock DEAD box protein A</fullName>
    </alternativeName>
</protein>
<keyword evidence="5 10" id="KW-0347">Helicase</keyword>
<gene>
    <name evidence="10" type="primary">deaD</name>
    <name evidence="10" type="synonym">csdA</name>
    <name evidence="17" type="ORF">COA71_02865</name>
    <name evidence="16" type="ORF">COA71_07255</name>
</gene>
<dbReference type="InterPro" id="IPR050547">
    <property type="entry name" value="DEAD_box_RNA_helicases"/>
</dbReference>
<evidence type="ECO:0000256" key="3">
    <source>
        <dbReference type="ARBA" id="ARBA00022741"/>
    </source>
</evidence>
<dbReference type="InterPro" id="IPR001650">
    <property type="entry name" value="Helicase_C-like"/>
</dbReference>
<dbReference type="InterPro" id="IPR011545">
    <property type="entry name" value="DEAD/DEAH_box_helicase_dom"/>
</dbReference>
<proteinExistence type="inferred from homology"/>
<dbReference type="InterPro" id="IPR027417">
    <property type="entry name" value="P-loop_NTPase"/>
</dbReference>
<evidence type="ECO:0000259" key="14">
    <source>
        <dbReference type="PROSITE" id="PS51194"/>
    </source>
</evidence>
<dbReference type="CDD" id="cd18787">
    <property type="entry name" value="SF2_C_DEAD"/>
    <property type="match status" value="1"/>
</dbReference>
<keyword evidence="2 10" id="KW-0963">Cytoplasm</keyword>
<evidence type="ECO:0000256" key="11">
    <source>
        <dbReference type="PROSITE-ProRule" id="PRU00552"/>
    </source>
</evidence>
<dbReference type="Pfam" id="PF03880">
    <property type="entry name" value="DbpA"/>
    <property type="match status" value="1"/>
</dbReference>
<keyword evidence="4 10" id="KW-0378">Hydrolase</keyword>
<comment type="subcellular location">
    <subcellularLocation>
        <location evidence="1 10">Cytoplasm</location>
    </subcellularLocation>
</comment>
<dbReference type="FunFam" id="3.40.50.300:FF:000108">
    <property type="entry name" value="ATP-dependent RNA helicase RhlE"/>
    <property type="match status" value="1"/>
</dbReference>
<dbReference type="GO" id="GO:0005829">
    <property type="term" value="C:cytosol"/>
    <property type="evidence" value="ECO:0007669"/>
    <property type="project" value="TreeGrafter"/>
</dbReference>
<dbReference type="InterPro" id="IPR044742">
    <property type="entry name" value="DEAD/DEAH_RhlB"/>
</dbReference>
<dbReference type="PANTHER" id="PTHR47963:SF8">
    <property type="entry name" value="ATP-DEPENDENT RNA HELICASE DEAD"/>
    <property type="match status" value="1"/>
</dbReference>
<dbReference type="EMBL" id="NVWI01000004">
    <property type="protein sequence ID" value="PCJ41801.1"/>
    <property type="molecule type" value="Genomic_DNA"/>
</dbReference>
<keyword evidence="7 10" id="KW-0694">RNA-binding</keyword>
<dbReference type="GO" id="GO:0070417">
    <property type="term" value="P:cellular response to cold"/>
    <property type="evidence" value="ECO:0007669"/>
    <property type="project" value="InterPro"/>
</dbReference>
<dbReference type="HAMAP" id="MF_00964">
    <property type="entry name" value="DEAD_helicase_DeaD"/>
    <property type="match status" value="1"/>
</dbReference>
<evidence type="ECO:0000313" key="16">
    <source>
        <dbReference type="EMBL" id="PCJ41801.1"/>
    </source>
</evidence>
<dbReference type="InterPro" id="IPR005580">
    <property type="entry name" value="DbpA/CsdA_RNA-bd_dom"/>
</dbReference>
<evidence type="ECO:0000256" key="7">
    <source>
        <dbReference type="ARBA" id="ARBA00022884"/>
    </source>
</evidence>
<reference evidence="16" key="2">
    <citation type="journal article" date="2018" name="ISME J.">
        <title>A dynamic microbial community with high functional redundancy inhabits the cold, oxic subseafloor aquifer.</title>
        <authorList>
            <person name="Tully B.J."/>
            <person name="Wheat C.G."/>
            <person name="Glazer B.T."/>
            <person name="Huber J.A."/>
        </authorList>
    </citation>
    <scope>NUCLEOTIDE SEQUENCE</scope>
    <source>
        <strain evidence="16">NORP41</strain>
    </source>
</reference>
<dbReference type="GO" id="GO:0016787">
    <property type="term" value="F:hydrolase activity"/>
    <property type="evidence" value="ECO:0007669"/>
    <property type="project" value="UniProtKB-KW"/>
</dbReference>
<dbReference type="InterPro" id="IPR012677">
    <property type="entry name" value="Nucleotide-bd_a/b_plait_sf"/>
</dbReference>
<dbReference type="InterPro" id="IPR057325">
    <property type="entry name" value="DeaD_dimer"/>
</dbReference>
<evidence type="ECO:0000256" key="6">
    <source>
        <dbReference type="ARBA" id="ARBA00022840"/>
    </source>
</evidence>
<dbReference type="CDD" id="cd00268">
    <property type="entry name" value="DEADc"/>
    <property type="match status" value="1"/>
</dbReference>
<dbReference type="InterPro" id="IPR000629">
    <property type="entry name" value="RNA-helicase_DEAD-box_CS"/>
</dbReference>
<evidence type="ECO:0000259" key="13">
    <source>
        <dbReference type="PROSITE" id="PS51192"/>
    </source>
</evidence>
<evidence type="ECO:0000256" key="10">
    <source>
        <dbReference type="HAMAP-Rule" id="MF_00964"/>
    </source>
</evidence>
<dbReference type="InterPro" id="IPR028618">
    <property type="entry name" value="DEAD_helicase_DeaD"/>
</dbReference>
<sequence>MTETSATKTPTVAFEQLVANPSLLKILNELGYEHPTPIQAETIPLIAEGHDVLGQAQTGTGKTAAFALPLLSKLDLKQKEPQVLVLAPTRELAIQVAEAFQHYATYIKGFHVLPVYGGQDYSAQIRALRRGVHVVVGTPGRVMDHMRKGTLQLHKLSTLVLDEADEMLRMGFIDDVEWILEQCPEQHQTALFSATMPKQIRHIAEKYLNNPKQITIKVKTSTAETIRQRYWPVSGLHKLDALTRILEAETFDGVIIFVRTRIATVELAEKLSARGYIAAALNGDIPQNQRERTIQNLKRGKIDILVATDVAARGLDVERISHVINYDVPYDTEAYVHRIGRTGRAGREGDAILFVAPRERRMLQAIERATRSKIELMELPSTEIINNKRIAKFKQDISDTLANDDDLQFYRDILEQYQFEHNVPALDVATALAKLLRGDKPLLLKKEQKKESFRKQDKEFREHNKPRSKRRTNDERFMKSIEPGMQRYRLEVGHNHKVKPGNIVGAIANEADIESKHIGRINIFEEYSVVDLPEGMPKEILQHLKNTYVSGRKIEISEYKPEKDQGKPVKSNSKRKPRRETTKKES</sequence>
<feature type="domain" description="Helicase C-terminal" evidence="14">
    <location>
        <begin position="238"/>
        <end position="385"/>
    </location>
</feature>
<evidence type="ECO:0000313" key="18">
    <source>
        <dbReference type="Proteomes" id="UP000228987"/>
    </source>
</evidence>
<keyword evidence="3 10" id="KW-0547">Nucleotide-binding</keyword>
<dbReference type="EMBL" id="NVWI01000001">
    <property type="protein sequence ID" value="PCJ43822.1"/>
    <property type="molecule type" value="Genomic_DNA"/>
</dbReference>
<evidence type="ECO:0000256" key="4">
    <source>
        <dbReference type="ARBA" id="ARBA00022801"/>
    </source>
</evidence>
<comment type="function">
    <text evidence="10">DEAD-box RNA helicase involved in various cellular processes at low temperature, including ribosome biogenesis, mRNA degradation and translation initiation.</text>
</comment>
<comment type="catalytic activity">
    <reaction evidence="9 10">
        <text>ATP + H2O = ADP + phosphate + H(+)</text>
        <dbReference type="Rhea" id="RHEA:13065"/>
        <dbReference type="ChEBI" id="CHEBI:15377"/>
        <dbReference type="ChEBI" id="CHEBI:15378"/>
        <dbReference type="ChEBI" id="CHEBI:30616"/>
        <dbReference type="ChEBI" id="CHEBI:43474"/>
        <dbReference type="ChEBI" id="CHEBI:456216"/>
        <dbReference type="EC" id="3.6.4.13"/>
    </reaction>
</comment>
<dbReference type="Pfam" id="PF00270">
    <property type="entry name" value="DEAD"/>
    <property type="match status" value="1"/>
</dbReference>
<dbReference type="PANTHER" id="PTHR47963">
    <property type="entry name" value="DEAD-BOX ATP-DEPENDENT RNA HELICASE 47, MITOCHONDRIAL"/>
    <property type="match status" value="1"/>
</dbReference>
<dbReference type="Proteomes" id="UP000228987">
    <property type="component" value="Unassembled WGS sequence"/>
</dbReference>
<feature type="region of interest" description="Disordered" evidence="12">
    <location>
        <begin position="556"/>
        <end position="586"/>
    </location>
</feature>
<dbReference type="SMART" id="SM00487">
    <property type="entry name" value="DEXDc"/>
    <property type="match status" value="1"/>
</dbReference>
<evidence type="ECO:0000259" key="15">
    <source>
        <dbReference type="PROSITE" id="PS51195"/>
    </source>
</evidence>
<dbReference type="PROSITE" id="PS51194">
    <property type="entry name" value="HELICASE_CTER"/>
    <property type="match status" value="1"/>
</dbReference>
<dbReference type="SUPFAM" id="SSF52540">
    <property type="entry name" value="P-loop containing nucleoside triphosphate hydrolases"/>
    <property type="match status" value="1"/>
</dbReference>
<dbReference type="PROSITE" id="PS51195">
    <property type="entry name" value="Q_MOTIF"/>
    <property type="match status" value="1"/>
</dbReference>
<comment type="similarity">
    <text evidence="10">Belongs to the DEAD box helicase family. DeaD/CsdA subfamily.</text>
</comment>
<organism evidence="16 18">
    <name type="scientific">SAR86 cluster bacterium</name>
    <dbReference type="NCBI Taxonomy" id="2030880"/>
    <lineage>
        <taxon>Bacteria</taxon>
        <taxon>Pseudomonadati</taxon>
        <taxon>Pseudomonadota</taxon>
        <taxon>Gammaproteobacteria</taxon>
        <taxon>SAR86 cluster</taxon>
    </lineage>
</organism>
<reference evidence="18" key="1">
    <citation type="submission" date="2017-08" db="EMBL/GenBank/DDBJ databases">
        <title>A dynamic microbial community with high functional redundancy inhabits the cold, oxic subseafloor aquifer.</title>
        <authorList>
            <person name="Tully B.J."/>
            <person name="Wheat C.G."/>
            <person name="Glazer B.T."/>
            <person name="Huber J.A."/>
        </authorList>
    </citation>
    <scope>NUCLEOTIDE SEQUENCE [LARGE SCALE GENOMIC DNA]</scope>
</reference>
<dbReference type="PROSITE" id="PS51192">
    <property type="entry name" value="HELICASE_ATP_BIND_1"/>
    <property type="match status" value="1"/>
</dbReference>
<dbReference type="InterPro" id="IPR014014">
    <property type="entry name" value="RNA_helicase_DEAD_Q_motif"/>
</dbReference>
<dbReference type="FunFam" id="3.30.70.330:FF:000068">
    <property type="entry name" value="ATP-dependent RNA helicase DeaD"/>
    <property type="match status" value="1"/>
</dbReference>
<dbReference type="GO" id="GO:0003724">
    <property type="term" value="F:RNA helicase activity"/>
    <property type="evidence" value="ECO:0007669"/>
    <property type="project" value="UniProtKB-UniRule"/>
</dbReference>
<dbReference type="SMART" id="SM00490">
    <property type="entry name" value="HELICc"/>
    <property type="match status" value="1"/>
</dbReference>
<dbReference type="EC" id="3.6.4.13" evidence="10"/>
<feature type="compositionally biased region" description="Basic and acidic residues" evidence="12">
    <location>
        <begin position="556"/>
        <end position="567"/>
    </location>
</feature>
<evidence type="ECO:0000256" key="1">
    <source>
        <dbReference type="ARBA" id="ARBA00004496"/>
    </source>
</evidence>
<dbReference type="GO" id="GO:0005840">
    <property type="term" value="C:ribosome"/>
    <property type="evidence" value="ECO:0007669"/>
    <property type="project" value="TreeGrafter"/>
</dbReference>
<evidence type="ECO:0000313" key="17">
    <source>
        <dbReference type="EMBL" id="PCJ43822.1"/>
    </source>
</evidence>
<dbReference type="Pfam" id="PF25399">
    <property type="entry name" value="DeaD_dimer"/>
    <property type="match status" value="1"/>
</dbReference>
<dbReference type="Gene3D" id="3.40.50.300">
    <property type="entry name" value="P-loop containing nucleotide triphosphate hydrolases"/>
    <property type="match status" value="2"/>
</dbReference>
<evidence type="ECO:0000256" key="8">
    <source>
        <dbReference type="ARBA" id="ARBA00023016"/>
    </source>
</evidence>
<feature type="domain" description="DEAD-box RNA helicase Q" evidence="15">
    <location>
        <begin position="12"/>
        <end position="40"/>
    </location>
</feature>
<evidence type="ECO:0000256" key="12">
    <source>
        <dbReference type="SAM" id="MobiDB-lite"/>
    </source>
</evidence>
<dbReference type="AlphaFoldDB" id="A0A2A5CE63"/>
<dbReference type="GO" id="GO:0006401">
    <property type="term" value="P:RNA catabolic process"/>
    <property type="evidence" value="ECO:0007669"/>
    <property type="project" value="UniProtKB-UniRule"/>
</dbReference>
<evidence type="ECO:0000256" key="2">
    <source>
        <dbReference type="ARBA" id="ARBA00022490"/>
    </source>
</evidence>
<dbReference type="PROSITE" id="PS00039">
    <property type="entry name" value="DEAD_ATP_HELICASE"/>
    <property type="match status" value="1"/>
</dbReference>
<dbReference type="GO" id="GO:0005524">
    <property type="term" value="F:ATP binding"/>
    <property type="evidence" value="ECO:0007669"/>
    <property type="project" value="UniProtKB-UniRule"/>
</dbReference>
<keyword evidence="8 10" id="KW-0346">Stress response</keyword>